<dbReference type="EC" id="3.4.24.-" evidence="2"/>
<dbReference type="InterPro" id="IPR001506">
    <property type="entry name" value="Peptidase_M12A"/>
</dbReference>
<keyword evidence="1 2" id="KW-0378">Hydrolase</keyword>
<dbReference type="GO" id="GO:0004222">
    <property type="term" value="F:metalloendopeptidase activity"/>
    <property type="evidence" value="ECO:0007669"/>
    <property type="project" value="UniProtKB-UniRule"/>
</dbReference>
<evidence type="ECO:0000256" key="1">
    <source>
        <dbReference type="PROSITE-ProRule" id="PRU01211"/>
    </source>
</evidence>
<feature type="binding site" evidence="1">
    <location>
        <position position="150"/>
    </location>
    <ligand>
        <name>Zn(2+)</name>
        <dbReference type="ChEBI" id="CHEBI:29105"/>
        <note>catalytic</note>
    </ligand>
</feature>
<dbReference type="EMBL" id="RCHS01002732">
    <property type="protein sequence ID" value="RMX46119.1"/>
    <property type="molecule type" value="Genomic_DNA"/>
</dbReference>
<dbReference type="Pfam" id="PF01400">
    <property type="entry name" value="Astacin"/>
    <property type="match status" value="1"/>
</dbReference>
<dbReference type="PRINTS" id="PR00480">
    <property type="entry name" value="ASTACIN"/>
</dbReference>
<dbReference type="CDD" id="cd04280">
    <property type="entry name" value="ZnMc_astacin_like"/>
    <property type="match status" value="1"/>
</dbReference>
<evidence type="ECO:0000313" key="5">
    <source>
        <dbReference type="Proteomes" id="UP000275408"/>
    </source>
</evidence>
<evidence type="ECO:0000259" key="3">
    <source>
        <dbReference type="PROSITE" id="PS51864"/>
    </source>
</evidence>
<feature type="signal peptide" evidence="2">
    <location>
        <begin position="1"/>
        <end position="19"/>
    </location>
</feature>
<comment type="caution">
    <text evidence="1">Lacks conserved residue(s) required for the propagation of feature annotation.</text>
</comment>
<gene>
    <name evidence="4" type="ORF">pdam_00009354</name>
</gene>
<dbReference type="SMART" id="SM00235">
    <property type="entry name" value="ZnMc"/>
    <property type="match status" value="1"/>
</dbReference>
<proteinExistence type="predicted"/>
<dbReference type="Gene3D" id="3.40.390.10">
    <property type="entry name" value="Collagenase (Catalytic Domain)"/>
    <property type="match status" value="1"/>
</dbReference>
<dbReference type="InterPro" id="IPR034035">
    <property type="entry name" value="Astacin-like_dom"/>
</dbReference>
<organism evidence="4 5">
    <name type="scientific">Pocillopora damicornis</name>
    <name type="common">Cauliflower coral</name>
    <name type="synonym">Millepora damicornis</name>
    <dbReference type="NCBI Taxonomy" id="46731"/>
    <lineage>
        <taxon>Eukaryota</taxon>
        <taxon>Metazoa</taxon>
        <taxon>Cnidaria</taxon>
        <taxon>Anthozoa</taxon>
        <taxon>Hexacorallia</taxon>
        <taxon>Scleractinia</taxon>
        <taxon>Astrocoeniina</taxon>
        <taxon>Pocilloporidae</taxon>
        <taxon>Pocillopora</taxon>
    </lineage>
</organism>
<dbReference type="SUPFAM" id="SSF55486">
    <property type="entry name" value="Metalloproteases ('zincins'), catalytic domain"/>
    <property type="match status" value="1"/>
</dbReference>
<feature type="binding site" evidence="1">
    <location>
        <position position="146"/>
    </location>
    <ligand>
        <name>Zn(2+)</name>
        <dbReference type="ChEBI" id="CHEBI:29105"/>
        <note>catalytic</note>
    </ligand>
</feature>
<feature type="binding site" evidence="1">
    <location>
        <position position="156"/>
    </location>
    <ligand>
        <name>Zn(2+)</name>
        <dbReference type="ChEBI" id="CHEBI:29105"/>
        <note>catalytic</note>
    </ligand>
</feature>
<feature type="chain" id="PRO_5017855359" description="Metalloendopeptidase" evidence="2">
    <location>
        <begin position="20"/>
        <end position="273"/>
    </location>
</feature>
<keyword evidence="2" id="KW-0732">Signal</keyword>
<evidence type="ECO:0000313" key="4">
    <source>
        <dbReference type="EMBL" id="RMX46119.1"/>
    </source>
</evidence>
<name>A0A3M6TXW6_POCDA</name>
<dbReference type="GO" id="GO:0008270">
    <property type="term" value="F:zinc ion binding"/>
    <property type="evidence" value="ECO:0007669"/>
    <property type="project" value="UniProtKB-UniRule"/>
</dbReference>
<keyword evidence="1 2" id="KW-0862">Zinc</keyword>
<comment type="cofactor">
    <cofactor evidence="1 2">
        <name>Zn(2+)</name>
        <dbReference type="ChEBI" id="CHEBI:29105"/>
    </cofactor>
    <text evidence="1 2">Binds 1 zinc ion per subunit.</text>
</comment>
<feature type="domain" description="Peptidase M12A" evidence="3">
    <location>
        <begin position="45"/>
        <end position="262"/>
    </location>
</feature>
<reference evidence="4 5" key="1">
    <citation type="journal article" date="2018" name="Sci. Rep.">
        <title>Comparative analysis of the Pocillopora damicornis genome highlights role of immune system in coral evolution.</title>
        <authorList>
            <person name="Cunning R."/>
            <person name="Bay R.A."/>
            <person name="Gillette P."/>
            <person name="Baker A.C."/>
            <person name="Traylor-Knowles N."/>
        </authorList>
    </citation>
    <scope>NUCLEOTIDE SEQUENCE [LARGE SCALE GENOMIC DNA]</scope>
    <source>
        <strain evidence="4">RSMAS</strain>
        <tissue evidence="4">Whole animal</tissue>
    </source>
</reference>
<evidence type="ECO:0000256" key="2">
    <source>
        <dbReference type="RuleBase" id="RU361183"/>
    </source>
</evidence>
<protein>
    <recommendedName>
        <fullName evidence="2">Metalloendopeptidase</fullName>
        <ecNumber evidence="2">3.4.24.-</ecNumber>
    </recommendedName>
</protein>
<dbReference type="PANTHER" id="PTHR10127:SF901">
    <property type="entry name" value="METALLOENDOPEPTIDASE"/>
    <property type="match status" value="1"/>
</dbReference>
<dbReference type="OrthoDB" id="5982458at2759"/>
<dbReference type="Proteomes" id="UP000275408">
    <property type="component" value="Unassembled WGS sequence"/>
</dbReference>
<dbReference type="AlphaFoldDB" id="A0A3M6TXW6"/>
<keyword evidence="5" id="KW-1185">Reference proteome</keyword>
<keyword evidence="1 2" id="KW-0479">Metal-binding</keyword>
<keyword evidence="1 2" id="KW-0482">Metalloprotease</keyword>
<dbReference type="GO" id="GO:0006508">
    <property type="term" value="P:proteolysis"/>
    <property type="evidence" value="ECO:0007669"/>
    <property type="project" value="UniProtKB-KW"/>
</dbReference>
<dbReference type="PROSITE" id="PS51864">
    <property type="entry name" value="ASTACIN"/>
    <property type="match status" value="1"/>
</dbReference>
<comment type="caution">
    <text evidence="4">The sequence shown here is derived from an EMBL/GenBank/DDBJ whole genome shotgun (WGS) entry which is preliminary data.</text>
</comment>
<sequence length="273" mass="31490">MFLWKEILLLSTALQFFSAFPVDDLMMLDAKESLLEDNRALSKRGAVRSSLYKWPTSDEDGKTVVKIPYVVQDDLHSKAKTELQRAIQDVHEATCVKFQARKRETDYVSFQPAVDYQICFAKIGKRSGKQDVILGTGCEYKGTILHEIVHLLGFYHEHNRKDRDSYLKIYEDNLDPGSYESPERHLLYLIAVKDEVMKKTDMDNLGFAYDFKSIMQYSKTTFAKSSGLVTMEARSDPNMELGNENAMSAADIMKINKFYNCLQKNDVCKWKRQ</sequence>
<dbReference type="InterPro" id="IPR006026">
    <property type="entry name" value="Peptidase_Metallo"/>
</dbReference>
<accession>A0A3M6TXW6</accession>
<dbReference type="STRING" id="46731.A0A3M6TXW6"/>
<feature type="active site" evidence="1">
    <location>
        <position position="147"/>
    </location>
</feature>
<dbReference type="PANTHER" id="PTHR10127">
    <property type="entry name" value="DISCOIDIN, CUB, EGF, LAMININ , AND ZINC METALLOPROTEASE DOMAIN CONTAINING"/>
    <property type="match status" value="1"/>
</dbReference>
<keyword evidence="1 2" id="KW-0645">Protease</keyword>
<dbReference type="InterPro" id="IPR024079">
    <property type="entry name" value="MetalloPept_cat_dom_sf"/>
</dbReference>